<dbReference type="AlphaFoldDB" id="A0A0E9Q0P8"/>
<sequence>MIRYNYLAYSLLQQVIAGNFGSPLCIPLCGTMLFQGAAPADLSKLSEEDFICKSQCRVPIMIDINPHQYLTPSPYCPALTHISRAHTHQYNSVY</sequence>
<evidence type="ECO:0000313" key="1">
    <source>
        <dbReference type="EMBL" id="JAH09890.1"/>
    </source>
</evidence>
<organism evidence="1">
    <name type="scientific">Anguilla anguilla</name>
    <name type="common">European freshwater eel</name>
    <name type="synonym">Muraena anguilla</name>
    <dbReference type="NCBI Taxonomy" id="7936"/>
    <lineage>
        <taxon>Eukaryota</taxon>
        <taxon>Metazoa</taxon>
        <taxon>Chordata</taxon>
        <taxon>Craniata</taxon>
        <taxon>Vertebrata</taxon>
        <taxon>Euteleostomi</taxon>
        <taxon>Actinopterygii</taxon>
        <taxon>Neopterygii</taxon>
        <taxon>Teleostei</taxon>
        <taxon>Anguilliformes</taxon>
        <taxon>Anguillidae</taxon>
        <taxon>Anguilla</taxon>
    </lineage>
</organism>
<reference evidence="1" key="1">
    <citation type="submission" date="2014-11" db="EMBL/GenBank/DDBJ databases">
        <authorList>
            <person name="Amaro Gonzalez C."/>
        </authorList>
    </citation>
    <scope>NUCLEOTIDE SEQUENCE</scope>
</reference>
<accession>A0A0E9Q0P8</accession>
<name>A0A0E9Q0P8_ANGAN</name>
<reference evidence="1" key="2">
    <citation type="journal article" date="2015" name="Fish Shellfish Immunol.">
        <title>Early steps in the European eel (Anguilla anguilla)-Vibrio vulnificus interaction in the gills: Role of the RtxA13 toxin.</title>
        <authorList>
            <person name="Callol A."/>
            <person name="Pajuelo D."/>
            <person name="Ebbesson L."/>
            <person name="Teles M."/>
            <person name="MacKenzie S."/>
            <person name="Amaro C."/>
        </authorList>
    </citation>
    <scope>NUCLEOTIDE SEQUENCE</scope>
</reference>
<dbReference type="EMBL" id="GBXM01098687">
    <property type="protein sequence ID" value="JAH09890.1"/>
    <property type="molecule type" value="Transcribed_RNA"/>
</dbReference>
<proteinExistence type="predicted"/>
<protein>
    <submittedName>
        <fullName evidence="1">Uncharacterized protein</fullName>
    </submittedName>
</protein>